<dbReference type="CDD" id="cd04496">
    <property type="entry name" value="SSB_OBF"/>
    <property type="match status" value="1"/>
</dbReference>
<feature type="region of interest" description="Disordered" evidence="3">
    <location>
        <begin position="171"/>
        <end position="191"/>
    </location>
</feature>
<dbReference type="AlphaFoldDB" id="A0A2T0VIQ9"/>
<dbReference type="EMBL" id="PVTL01000001">
    <property type="protein sequence ID" value="PRY70073.1"/>
    <property type="molecule type" value="Genomic_DNA"/>
</dbReference>
<accession>A0A2T0VIQ9</accession>
<dbReference type="Proteomes" id="UP000237983">
    <property type="component" value="Unassembled WGS sequence"/>
</dbReference>
<dbReference type="RefSeq" id="WP_181243120.1">
    <property type="nucleotide sequence ID" value="NZ_PVTL01000001.1"/>
</dbReference>
<feature type="region of interest" description="Disordered" evidence="3">
    <location>
        <begin position="109"/>
        <end position="149"/>
    </location>
</feature>
<dbReference type="InterPro" id="IPR012340">
    <property type="entry name" value="NA-bd_OB-fold"/>
</dbReference>
<reference evidence="4 5" key="1">
    <citation type="submission" date="2018-03" db="EMBL/GenBank/DDBJ databases">
        <title>Genomic Encyclopedia of Type Strains, Phase III (KMG-III): the genomes of soil and plant-associated and newly described type strains.</title>
        <authorList>
            <person name="Whitman W."/>
        </authorList>
    </citation>
    <scope>NUCLEOTIDE SEQUENCE [LARGE SCALE GENOMIC DNA]</scope>
    <source>
        <strain evidence="4 5">CGMCC 1.12484</strain>
    </source>
</reference>
<name>A0A2T0VIQ9_9MICO</name>
<dbReference type="Pfam" id="PF00436">
    <property type="entry name" value="SSB"/>
    <property type="match status" value="1"/>
</dbReference>
<evidence type="ECO:0000313" key="4">
    <source>
        <dbReference type="EMBL" id="PRY70073.1"/>
    </source>
</evidence>
<dbReference type="Gene3D" id="2.40.50.140">
    <property type="entry name" value="Nucleic acid-binding proteins"/>
    <property type="match status" value="1"/>
</dbReference>
<dbReference type="PROSITE" id="PS50935">
    <property type="entry name" value="SSB"/>
    <property type="match status" value="1"/>
</dbReference>
<sequence>MPDTITLTGVVATAPHTVKTEAGLIITHFRLASNNRRFDRATQRWIDGESNFYTISAFRQMAHNVLASLVTGDRVVVTGRLKVKNWTSGDKSGTNIDVEAESIGHDLAWGQSRYTKSPKAADRDSSASEDRSASGDPASGGPASQRDVHEGLPAVPTEWAQPGVYADRIAGDADGEALSSGIDDQGDDAELDDTEGDALVDTVGGALLARVGAGSHGAGERSADTPF</sequence>
<evidence type="ECO:0000256" key="3">
    <source>
        <dbReference type="SAM" id="MobiDB-lite"/>
    </source>
</evidence>
<organism evidence="4 5">
    <name type="scientific">Glaciihabitans tibetensis</name>
    <dbReference type="NCBI Taxonomy" id="1266600"/>
    <lineage>
        <taxon>Bacteria</taxon>
        <taxon>Bacillati</taxon>
        <taxon>Actinomycetota</taxon>
        <taxon>Actinomycetes</taxon>
        <taxon>Micrococcales</taxon>
        <taxon>Microbacteriaceae</taxon>
        <taxon>Glaciihabitans</taxon>
    </lineage>
</organism>
<comment type="caution">
    <text evidence="4">The sequence shown here is derived from an EMBL/GenBank/DDBJ whole genome shotgun (WGS) entry which is preliminary data.</text>
</comment>
<keyword evidence="1 2" id="KW-0238">DNA-binding</keyword>
<proteinExistence type="predicted"/>
<evidence type="ECO:0000256" key="1">
    <source>
        <dbReference type="ARBA" id="ARBA00023125"/>
    </source>
</evidence>
<dbReference type="SUPFAM" id="SSF50249">
    <property type="entry name" value="Nucleic acid-binding proteins"/>
    <property type="match status" value="1"/>
</dbReference>
<dbReference type="GO" id="GO:0003697">
    <property type="term" value="F:single-stranded DNA binding"/>
    <property type="evidence" value="ECO:0007669"/>
    <property type="project" value="InterPro"/>
</dbReference>
<evidence type="ECO:0000256" key="2">
    <source>
        <dbReference type="PROSITE-ProRule" id="PRU00252"/>
    </source>
</evidence>
<feature type="compositionally biased region" description="Basic and acidic residues" evidence="3">
    <location>
        <begin position="119"/>
        <end position="133"/>
    </location>
</feature>
<dbReference type="InterPro" id="IPR000424">
    <property type="entry name" value="Primosome_PriB/ssb"/>
</dbReference>
<evidence type="ECO:0000313" key="5">
    <source>
        <dbReference type="Proteomes" id="UP000237983"/>
    </source>
</evidence>
<gene>
    <name evidence="4" type="ORF">B0I08_101198</name>
</gene>
<keyword evidence="5" id="KW-1185">Reference proteome</keyword>
<protein>
    <submittedName>
        <fullName evidence="4">Single-strand DNA-binding protein</fullName>
    </submittedName>
</protein>